<name>X0XZ05_9ZZZZ</name>
<dbReference type="EMBL" id="BARS01054419">
    <property type="protein sequence ID" value="GAG48590.1"/>
    <property type="molecule type" value="Genomic_DNA"/>
</dbReference>
<sequence>MNTYRRLRDSDGPWHFCSNCSEFPESNKDERLEIPESGEACKECTELQEAGKCN</sequence>
<accession>X0XZ05</accession>
<reference evidence="1" key="1">
    <citation type="journal article" date="2014" name="Front. Microbiol.">
        <title>High frequency of phylogenetically diverse reductive dehalogenase-homologous genes in deep subseafloor sedimentary metagenomes.</title>
        <authorList>
            <person name="Kawai M."/>
            <person name="Futagami T."/>
            <person name="Toyoda A."/>
            <person name="Takaki Y."/>
            <person name="Nishi S."/>
            <person name="Hori S."/>
            <person name="Arai W."/>
            <person name="Tsubouchi T."/>
            <person name="Morono Y."/>
            <person name="Uchiyama I."/>
            <person name="Ito T."/>
            <person name="Fujiyama A."/>
            <person name="Inagaki F."/>
            <person name="Takami H."/>
        </authorList>
    </citation>
    <scope>NUCLEOTIDE SEQUENCE</scope>
    <source>
        <strain evidence="1">Expedition CK06-06</strain>
    </source>
</reference>
<evidence type="ECO:0000313" key="1">
    <source>
        <dbReference type="EMBL" id="GAG48590.1"/>
    </source>
</evidence>
<gene>
    <name evidence="1" type="ORF">S01H1_80561</name>
</gene>
<comment type="caution">
    <text evidence="1">The sequence shown here is derived from an EMBL/GenBank/DDBJ whole genome shotgun (WGS) entry which is preliminary data.</text>
</comment>
<organism evidence="1">
    <name type="scientific">marine sediment metagenome</name>
    <dbReference type="NCBI Taxonomy" id="412755"/>
    <lineage>
        <taxon>unclassified sequences</taxon>
        <taxon>metagenomes</taxon>
        <taxon>ecological metagenomes</taxon>
    </lineage>
</organism>
<dbReference type="AlphaFoldDB" id="X0XZ05"/>
<protein>
    <submittedName>
        <fullName evidence="1">Uncharacterized protein</fullName>
    </submittedName>
</protein>
<proteinExistence type="predicted"/>